<dbReference type="InterPro" id="IPR001878">
    <property type="entry name" value="Znf_CCHC"/>
</dbReference>
<evidence type="ECO:0000256" key="1">
    <source>
        <dbReference type="PROSITE-ProRule" id="PRU00047"/>
    </source>
</evidence>
<evidence type="ECO:0000259" key="2">
    <source>
        <dbReference type="PROSITE" id="PS50158"/>
    </source>
</evidence>
<keyword evidence="1" id="KW-0862">Zinc</keyword>
<evidence type="ECO:0000313" key="3">
    <source>
        <dbReference type="EMBL" id="KAG8186883.1"/>
    </source>
</evidence>
<dbReference type="Proteomes" id="UP000827092">
    <property type="component" value="Unassembled WGS sequence"/>
</dbReference>
<name>A0AAV6UT24_9ARAC</name>
<sequence>MTHEEKVEVLKNKKCCYSCLKIGHRAKACRSKIQCICCGKKHYIIMCPDFKPTKNKHQDKAVEPEVLDQAKICGPIPHIKDQLDLSELRQKGITITDCSQEIRPIEILIRADMAGKLYTGNIVPLKSGITAMETYLGWVIMGKQANVYSKKSIDAVTSSLLSQNFNIENLWNLEALGTQDPYEPQNKIELENAVRENLIRSMTVEDGRYQDMQTVGVPDLDHLDEVDVTRRFRYQQKLREELRKRFRSEYLGQLTLAKSNTKSILRINGK</sequence>
<keyword evidence="4" id="KW-1185">Reference proteome</keyword>
<dbReference type="GO" id="GO:0008270">
    <property type="term" value="F:zinc ion binding"/>
    <property type="evidence" value="ECO:0007669"/>
    <property type="project" value="UniProtKB-KW"/>
</dbReference>
<gene>
    <name evidence="3" type="ORF">JTE90_023772</name>
</gene>
<keyword evidence="1" id="KW-0863">Zinc-finger</keyword>
<proteinExistence type="predicted"/>
<dbReference type="EMBL" id="JAFNEN010000286">
    <property type="protein sequence ID" value="KAG8186883.1"/>
    <property type="molecule type" value="Genomic_DNA"/>
</dbReference>
<feature type="domain" description="CCHC-type" evidence="2">
    <location>
        <begin position="16"/>
        <end position="31"/>
    </location>
</feature>
<accession>A0AAV6UT24</accession>
<dbReference type="GO" id="GO:0003676">
    <property type="term" value="F:nucleic acid binding"/>
    <property type="evidence" value="ECO:0007669"/>
    <property type="project" value="InterPro"/>
</dbReference>
<organism evidence="3 4">
    <name type="scientific">Oedothorax gibbosus</name>
    <dbReference type="NCBI Taxonomy" id="931172"/>
    <lineage>
        <taxon>Eukaryota</taxon>
        <taxon>Metazoa</taxon>
        <taxon>Ecdysozoa</taxon>
        <taxon>Arthropoda</taxon>
        <taxon>Chelicerata</taxon>
        <taxon>Arachnida</taxon>
        <taxon>Araneae</taxon>
        <taxon>Araneomorphae</taxon>
        <taxon>Entelegynae</taxon>
        <taxon>Araneoidea</taxon>
        <taxon>Linyphiidae</taxon>
        <taxon>Erigoninae</taxon>
        <taxon>Oedothorax</taxon>
    </lineage>
</organism>
<evidence type="ECO:0000313" key="4">
    <source>
        <dbReference type="Proteomes" id="UP000827092"/>
    </source>
</evidence>
<dbReference type="AlphaFoldDB" id="A0AAV6UT24"/>
<reference evidence="3 4" key="1">
    <citation type="journal article" date="2022" name="Nat. Ecol. Evol.">
        <title>A masculinizing supergene underlies an exaggerated male reproductive morph in a spider.</title>
        <authorList>
            <person name="Hendrickx F."/>
            <person name="De Corte Z."/>
            <person name="Sonet G."/>
            <person name="Van Belleghem S.M."/>
            <person name="Kostlbacher S."/>
            <person name="Vangestel C."/>
        </authorList>
    </citation>
    <scope>NUCLEOTIDE SEQUENCE [LARGE SCALE GENOMIC DNA]</scope>
    <source>
        <strain evidence="3">W744_W776</strain>
    </source>
</reference>
<comment type="caution">
    <text evidence="3">The sequence shown here is derived from an EMBL/GenBank/DDBJ whole genome shotgun (WGS) entry which is preliminary data.</text>
</comment>
<keyword evidence="1" id="KW-0479">Metal-binding</keyword>
<dbReference type="PROSITE" id="PS50158">
    <property type="entry name" value="ZF_CCHC"/>
    <property type="match status" value="1"/>
</dbReference>
<protein>
    <recommendedName>
        <fullName evidence="2">CCHC-type domain-containing protein</fullName>
    </recommendedName>
</protein>